<sequence>MTVVQPIFIEKTINYWNELIKRGKVKLNGQYVNYDIFRTIQEGNELRKYLYLETETGHVEEAQLLTSMNEVLAIKPYKIDKAEDGLVLVFAFELTINEKGVDVL</sequence>
<organism evidence="1 2">
    <name type="scientific">Gracilibacillus oryzae</name>
    <dbReference type="NCBI Taxonomy" id="1672701"/>
    <lineage>
        <taxon>Bacteria</taxon>
        <taxon>Bacillati</taxon>
        <taxon>Bacillota</taxon>
        <taxon>Bacilli</taxon>
        <taxon>Bacillales</taxon>
        <taxon>Bacillaceae</taxon>
        <taxon>Gracilibacillus</taxon>
    </lineage>
</organism>
<proteinExistence type="predicted"/>
<dbReference type="RefSeq" id="WP_153406444.1">
    <property type="nucleotide sequence ID" value="NZ_ML762446.1"/>
</dbReference>
<dbReference type="AlphaFoldDB" id="A0A7C8GQX6"/>
<gene>
    <name evidence="1" type="ORF">F9U64_18930</name>
</gene>
<accession>A0A7C8GQX6</accession>
<dbReference type="EMBL" id="WEID01000099">
    <property type="protein sequence ID" value="KAB8126896.1"/>
    <property type="molecule type" value="Genomic_DNA"/>
</dbReference>
<evidence type="ECO:0000313" key="1">
    <source>
        <dbReference type="EMBL" id="KAB8126896.1"/>
    </source>
</evidence>
<evidence type="ECO:0000313" key="2">
    <source>
        <dbReference type="Proteomes" id="UP000480246"/>
    </source>
</evidence>
<reference evidence="1 2" key="1">
    <citation type="submission" date="2019-10" db="EMBL/GenBank/DDBJ databases">
        <title>Gracilibacillus sp. nov. isolated from rice seeds.</title>
        <authorList>
            <person name="He S."/>
        </authorList>
    </citation>
    <scope>NUCLEOTIDE SEQUENCE [LARGE SCALE GENOMIC DNA]</scope>
    <source>
        <strain evidence="1 2">TD8</strain>
    </source>
</reference>
<protein>
    <submittedName>
        <fullName evidence="1">Uncharacterized protein</fullName>
    </submittedName>
</protein>
<dbReference type="OrthoDB" id="2989804at2"/>
<dbReference type="Proteomes" id="UP000480246">
    <property type="component" value="Unassembled WGS sequence"/>
</dbReference>
<name>A0A7C8GQX6_9BACI</name>
<comment type="caution">
    <text evidence="1">The sequence shown here is derived from an EMBL/GenBank/DDBJ whole genome shotgun (WGS) entry which is preliminary data.</text>
</comment>
<keyword evidence="2" id="KW-1185">Reference proteome</keyword>